<keyword evidence="5" id="KW-1185">Reference proteome</keyword>
<name>A0ABX0LKY1_9BURK</name>
<evidence type="ECO:0000256" key="1">
    <source>
        <dbReference type="ARBA" id="ARBA00004613"/>
    </source>
</evidence>
<dbReference type="PANTHER" id="PTHR38340">
    <property type="entry name" value="S-LAYER PROTEIN"/>
    <property type="match status" value="1"/>
</dbReference>
<evidence type="ECO:0000313" key="4">
    <source>
        <dbReference type="EMBL" id="NHZ35533.1"/>
    </source>
</evidence>
<dbReference type="RefSeq" id="WP_167226858.1">
    <property type="nucleotide sequence ID" value="NZ_VUYU01000012.1"/>
</dbReference>
<feature type="region of interest" description="Disordered" evidence="3">
    <location>
        <begin position="364"/>
        <end position="443"/>
    </location>
</feature>
<accession>A0ABX0LKY1</accession>
<dbReference type="InterPro" id="IPR018511">
    <property type="entry name" value="Hemolysin-typ_Ca-bd_CS"/>
</dbReference>
<comment type="subcellular location">
    <subcellularLocation>
        <location evidence="1">Secreted</location>
    </subcellularLocation>
</comment>
<dbReference type="PROSITE" id="PS00330">
    <property type="entry name" value="HEMOLYSIN_CALCIUM"/>
    <property type="match status" value="5"/>
</dbReference>
<dbReference type="PANTHER" id="PTHR38340:SF1">
    <property type="entry name" value="S-LAYER PROTEIN"/>
    <property type="match status" value="1"/>
</dbReference>
<reference evidence="4 5" key="1">
    <citation type="submission" date="2019-09" db="EMBL/GenBank/DDBJ databases">
        <title>Taxonomy of Antarctic Massilia spp.: description of Massilia rubra sp. nov., Massilia aquatica sp. nov., Massilia mucilaginosa sp. nov., Massilia frigida sp. nov. isolated from streams, lakes and regoliths.</title>
        <authorList>
            <person name="Holochova P."/>
            <person name="Sedlacek I."/>
            <person name="Kralova S."/>
            <person name="Maslanova I."/>
            <person name="Busse H.-J."/>
            <person name="Stankova E."/>
            <person name="Vrbovska V."/>
            <person name="Kovarovic V."/>
            <person name="Bartak M."/>
            <person name="Svec P."/>
            <person name="Pantucek R."/>
        </authorList>
    </citation>
    <scope>NUCLEOTIDE SEQUENCE [LARGE SCALE GENOMIC DNA]</scope>
    <source>
        <strain evidence="4 5">CCM 8692</strain>
    </source>
</reference>
<dbReference type="InterPro" id="IPR001343">
    <property type="entry name" value="Hemolysn_Ca-bd"/>
</dbReference>
<proteinExistence type="predicted"/>
<dbReference type="EMBL" id="VUYU01000012">
    <property type="protein sequence ID" value="NHZ35533.1"/>
    <property type="molecule type" value="Genomic_DNA"/>
</dbReference>
<keyword evidence="2" id="KW-0964">Secreted</keyword>
<dbReference type="Proteomes" id="UP000785613">
    <property type="component" value="Unassembled WGS sequence"/>
</dbReference>
<evidence type="ECO:0000256" key="3">
    <source>
        <dbReference type="SAM" id="MobiDB-lite"/>
    </source>
</evidence>
<dbReference type="Pfam" id="PF00353">
    <property type="entry name" value="HemolysinCabind"/>
    <property type="match status" value="8"/>
</dbReference>
<dbReference type="InterPro" id="IPR050557">
    <property type="entry name" value="RTX_toxin/Mannuronan_C5-epim"/>
</dbReference>
<protein>
    <submittedName>
        <fullName evidence="4">Calcium-binding protein</fullName>
    </submittedName>
</protein>
<feature type="compositionally biased region" description="Low complexity" evidence="3">
    <location>
        <begin position="379"/>
        <end position="390"/>
    </location>
</feature>
<dbReference type="SUPFAM" id="SSF51120">
    <property type="entry name" value="beta-Roll"/>
    <property type="match status" value="4"/>
</dbReference>
<dbReference type="InterPro" id="IPR011049">
    <property type="entry name" value="Serralysin-like_metalloprot_C"/>
</dbReference>
<dbReference type="NCBIfam" id="TIGR03661">
    <property type="entry name" value="T1SS_VCA0849"/>
    <property type="match status" value="1"/>
</dbReference>
<gene>
    <name evidence="4" type="ORF">F0185_18380</name>
</gene>
<dbReference type="Gene3D" id="2.150.10.10">
    <property type="entry name" value="Serralysin-like metalloprotease, C-terminal"/>
    <property type="match status" value="3"/>
</dbReference>
<dbReference type="PRINTS" id="PR00313">
    <property type="entry name" value="CABNDNGRPT"/>
</dbReference>
<evidence type="ECO:0000313" key="5">
    <source>
        <dbReference type="Proteomes" id="UP000785613"/>
    </source>
</evidence>
<comment type="caution">
    <text evidence="4">The sequence shown here is derived from an EMBL/GenBank/DDBJ whole genome shotgun (WGS) entry which is preliminary data.</text>
</comment>
<sequence>MSTSFMLSDADDELFRPANFLVTGLNLTGTANNDVLRGGALDDRIFGLGGADLIFGSGGNDYIDGGNEDGAGDRLYGGEGADSVLGGGGDDFLFGDVGNDLLDGEGGMDQIDGGAGDDVLRGGDGTDYLRDDIGSNILAGGAGNDNLLAIGPGADRLEGGADNDMLEGGTGHDSLYGGAGMDAFNIGAAAGSMIPSNVLVSGGDGDDRIAIFPGTTATTVHASGGAGSDLFVFAYGTHDEAIFIDDFSAGAGGDQLAFGGMLPFPHLNPFGAPGYARLLQQGSDTLVQIDADGAAGTAGSFRTVGILTGVQAQDLIPNNFAEGYSQDGSQHGKTIQAGSGNDNLYGGVLDDTIDGGAGNDQVWANDGNDVVHGGDGNDDLSGASGNDLLDGGAGNDYLHGQDGNDTLNGGGGDDMLDGHIGDDVVNGGDGNDQLYGSGGGNDVFNGGNGNDRIGAYGGEVVADGGAGDDTISIEGAAGLLNGGSGNDIIKVQTDADVGAFGGAGRDRIEITANDYLAQGRVVASGGEGDDAIILTRETQNSNLVTAIGGGGSDRFGVVGSVGTSTFSVRDFAVGAGGDRIDVSALLGGAVPPGDPFASGVLRYLQSGNDTLVQFDADGAAGAQADFVTMMKLQGVLATSLTVENLMTVAEPVVIGVAAAEWGMG</sequence>
<dbReference type="InterPro" id="IPR019960">
    <property type="entry name" value="T1SS_VCA0849"/>
</dbReference>
<evidence type="ECO:0000256" key="2">
    <source>
        <dbReference type="ARBA" id="ARBA00022525"/>
    </source>
</evidence>
<organism evidence="4 5">
    <name type="scientific">Massilia rubra</name>
    <dbReference type="NCBI Taxonomy" id="2607910"/>
    <lineage>
        <taxon>Bacteria</taxon>
        <taxon>Pseudomonadati</taxon>
        <taxon>Pseudomonadota</taxon>
        <taxon>Betaproteobacteria</taxon>
        <taxon>Burkholderiales</taxon>
        <taxon>Oxalobacteraceae</taxon>
        <taxon>Telluria group</taxon>
        <taxon>Massilia</taxon>
    </lineage>
</organism>
<dbReference type="Gene3D" id="2.160.20.160">
    <property type="match status" value="1"/>
</dbReference>